<dbReference type="EMBL" id="JBHIRY010000001">
    <property type="protein sequence ID" value="MFB5759073.1"/>
    <property type="molecule type" value="Genomic_DNA"/>
</dbReference>
<dbReference type="Proteomes" id="UP001580430">
    <property type="component" value="Unassembled WGS sequence"/>
</dbReference>
<evidence type="ECO:0000313" key="2">
    <source>
        <dbReference type="Proteomes" id="UP001580430"/>
    </source>
</evidence>
<name>A0ABV5BVP0_9BACL</name>
<dbReference type="RefSeq" id="WP_375518325.1">
    <property type="nucleotide sequence ID" value="NZ_JBHIRY010000001.1"/>
</dbReference>
<reference evidence="1 2" key="1">
    <citation type="submission" date="2024-09" db="EMBL/GenBank/DDBJ databases">
        <title>Paenibacillus zeirhizospherea sp. nov., isolated from surface of the maize (Zea mays) roots in a horticulture field, Hungary.</title>
        <authorList>
            <person name="Marton D."/>
            <person name="Farkas M."/>
            <person name="Bedics A."/>
            <person name="Toth E."/>
            <person name="Tancsics A."/>
            <person name="Boka K."/>
            <person name="Marati G."/>
            <person name="Kriszt B."/>
            <person name="Cserhati M."/>
        </authorList>
    </citation>
    <scope>NUCLEOTIDE SEQUENCE [LARGE SCALE GENOMIC DNA]</scope>
    <source>
        <strain evidence="1 2">JCM 18446</strain>
    </source>
</reference>
<sequence length="227" mass="26325">MFNYYASFNQENMFVKLDMLSDLLANAICKSRDNWELLTDAEKIQAKNDFLNGLEENGMVITDEVIKAVEEKYESSPMADMLKEYIATNSVYSEVVEQLQPERKVTMVMFTEFGFPNAVQTTVKEISVKPYAQYKEALYIIHKPKGKRSEWVNIILPHNDIMIYEGWINVDINGITKNTDKYIKYNQLVTVTQSKYGCFDRRYMSDLLNAIDKQPLAVYKPEMEVSA</sequence>
<proteinExistence type="predicted"/>
<gene>
    <name evidence="1" type="ORF">ACE5LO_01570</name>
</gene>
<organism evidence="1 2">
    <name type="scientific">Paenibacillus medicaginis</name>
    <dbReference type="NCBI Taxonomy" id="1470560"/>
    <lineage>
        <taxon>Bacteria</taxon>
        <taxon>Bacillati</taxon>
        <taxon>Bacillota</taxon>
        <taxon>Bacilli</taxon>
        <taxon>Bacillales</taxon>
        <taxon>Paenibacillaceae</taxon>
        <taxon>Paenibacillus</taxon>
    </lineage>
</organism>
<evidence type="ECO:0000313" key="1">
    <source>
        <dbReference type="EMBL" id="MFB5759073.1"/>
    </source>
</evidence>
<protein>
    <submittedName>
        <fullName evidence="1">Uncharacterized protein</fullName>
    </submittedName>
</protein>
<accession>A0ABV5BVP0</accession>
<keyword evidence="2" id="KW-1185">Reference proteome</keyword>
<comment type="caution">
    <text evidence="1">The sequence shown here is derived from an EMBL/GenBank/DDBJ whole genome shotgun (WGS) entry which is preliminary data.</text>
</comment>